<dbReference type="AlphaFoldDB" id="M0N983"/>
<name>M0N983_9EURY</name>
<dbReference type="OrthoDB" id="145878at2157"/>
<dbReference type="Gene3D" id="2.130.10.10">
    <property type="entry name" value="YVTN repeat-like/Quinoprotein amine dehydrogenase"/>
    <property type="match status" value="2"/>
</dbReference>
<dbReference type="STRING" id="1227456.C450_07872"/>
<feature type="region of interest" description="Disordered" evidence="1">
    <location>
        <begin position="1"/>
        <end position="26"/>
    </location>
</feature>
<gene>
    <name evidence="3" type="ORF">C450_07872</name>
</gene>
<dbReference type="Proteomes" id="UP000011625">
    <property type="component" value="Unassembled WGS sequence"/>
</dbReference>
<organism evidence="3 4">
    <name type="scientific">Halococcus salifodinae DSM 8989</name>
    <dbReference type="NCBI Taxonomy" id="1227456"/>
    <lineage>
        <taxon>Archaea</taxon>
        <taxon>Methanobacteriati</taxon>
        <taxon>Methanobacteriota</taxon>
        <taxon>Stenosarchaea group</taxon>
        <taxon>Halobacteria</taxon>
        <taxon>Halobacteriales</taxon>
        <taxon>Halococcaceae</taxon>
        <taxon>Halococcus</taxon>
    </lineage>
</organism>
<dbReference type="InterPro" id="IPR015943">
    <property type="entry name" value="WD40/YVTN_repeat-like_dom_sf"/>
</dbReference>
<dbReference type="SUPFAM" id="SSF50998">
    <property type="entry name" value="Quinoprotein alcohol dehydrogenase-like"/>
    <property type="match status" value="1"/>
</dbReference>
<sequence>MSSSDVTTDTTTVPLGDIEPARSRHAGRRSAVALTEDLLVAGTAVGDVRAYDRTTLDERWFAEGTNDETSVVAAVGFAGGVAVGERGPDGGVRLYDVATGSVRWRYDTADDVGAPQKRSRFFLPFVADLAVCGERLYVAARRYERDGDDRSFRSVVYAFEETGDIAWTYETDASPISLDADDGADRRDGRVAVAYNRCPGDHQHGVVVLDAETGAVQWQWDPGTAGQRRVGDVSLLETGVAVASHGDYRGYRLGAGGAERWSVDLATLTKIDDETLYAYPNHVHATPEGCVFVTGNTYPEEGRETASLHPDEHTAFGYSPEGERVWSASVGGFAGEIAASGDLIAVPCAQQFRTRDPATHALRVFDVRKGRCAERDAEGIVTAAAVDERAFVAVEEPVVYHDEGQRRGAYRLHAGGP</sequence>
<dbReference type="InterPro" id="IPR002372">
    <property type="entry name" value="PQQ_rpt_dom"/>
</dbReference>
<evidence type="ECO:0000259" key="2">
    <source>
        <dbReference type="Pfam" id="PF13360"/>
    </source>
</evidence>
<dbReference type="RefSeq" id="WP_005042249.1">
    <property type="nucleotide sequence ID" value="NZ_AOME01000051.1"/>
</dbReference>
<feature type="domain" description="Pyrrolo-quinoline quinone repeat" evidence="2">
    <location>
        <begin position="46"/>
        <end position="220"/>
    </location>
</feature>
<dbReference type="Pfam" id="PF13360">
    <property type="entry name" value="PQQ_2"/>
    <property type="match status" value="1"/>
</dbReference>
<protein>
    <submittedName>
        <fullName evidence="3">Tup1 like transcriptional repressor</fullName>
    </submittedName>
</protein>
<evidence type="ECO:0000256" key="1">
    <source>
        <dbReference type="SAM" id="MobiDB-lite"/>
    </source>
</evidence>
<evidence type="ECO:0000313" key="4">
    <source>
        <dbReference type="Proteomes" id="UP000011625"/>
    </source>
</evidence>
<dbReference type="SMART" id="SM00564">
    <property type="entry name" value="PQQ"/>
    <property type="match status" value="4"/>
</dbReference>
<dbReference type="PATRIC" id="fig|1227456.3.peg.1583"/>
<accession>M0N983</accession>
<dbReference type="EMBL" id="AOME01000051">
    <property type="protein sequence ID" value="EMA53215.1"/>
    <property type="molecule type" value="Genomic_DNA"/>
</dbReference>
<evidence type="ECO:0000313" key="3">
    <source>
        <dbReference type="EMBL" id="EMA53215.1"/>
    </source>
</evidence>
<dbReference type="InterPro" id="IPR011047">
    <property type="entry name" value="Quinoprotein_ADH-like_sf"/>
</dbReference>
<proteinExistence type="predicted"/>
<keyword evidence="4" id="KW-1185">Reference proteome</keyword>
<reference evidence="3 4" key="1">
    <citation type="journal article" date="2014" name="PLoS Genet.">
        <title>Phylogenetically driven sequencing of extremely halophilic archaea reveals strategies for static and dynamic osmo-response.</title>
        <authorList>
            <person name="Becker E.A."/>
            <person name="Seitzer P.M."/>
            <person name="Tritt A."/>
            <person name="Larsen D."/>
            <person name="Krusor M."/>
            <person name="Yao A.I."/>
            <person name="Wu D."/>
            <person name="Madern D."/>
            <person name="Eisen J.A."/>
            <person name="Darling A.E."/>
            <person name="Facciotti M.T."/>
        </authorList>
    </citation>
    <scope>NUCLEOTIDE SEQUENCE [LARGE SCALE GENOMIC DNA]</scope>
    <source>
        <strain evidence="3 4">DSM 8989</strain>
    </source>
</reference>
<feature type="compositionally biased region" description="Low complexity" evidence="1">
    <location>
        <begin position="1"/>
        <end position="13"/>
    </location>
</feature>
<dbReference type="InterPro" id="IPR018391">
    <property type="entry name" value="PQQ_b-propeller_rpt"/>
</dbReference>
<comment type="caution">
    <text evidence="3">The sequence shown here is derived from an EMBL/GenBank/DDBJ whole genome shotgun (WGS) entry which is preliminary data.</text>
</comment>